<evidence type="ECO:0000259" key="6">
    <source>
        <dbReference type="Pfam" id="PF00535"/>
    </source>
</evidence>
<evidence type="ECO:0000256" key="2">
    <source>
        <dbReference type="ARBA" id="ARBA00022475"/>
    </source>
</evidence>
<keyword evidence="5" id="KW-0472">Membrane</keyword>
<dbReference type="EMBL" id="JAGETZ010000013">
    <property type="protein sequence ID" value="MBO2011827.1"/>
    <property type="molecule type" value="Genomic_DNA"/>
</dbReference>
<name>A0ABS3QKZ0_9BACT</name>
<protein>
    <submittedName>
        <fullName evidence="7">Glycosyltransferase family 2 protein</fullName>
    </submittedName>
</protein>
<gene>
    <name evidence="7" type="ORF">J4E00_22375</name>
</gene>
<keyword evidence="3" id="KW-0328">Glycosyltransferase</keyword>
<sequence length="435" mass="47835">MNHATPARFLAAHEATDTTLISPSASALTESPSRGRYASLLHQQLPPPRPELLVSVIIPAKNEVSALPATLAALAAQTTLAGRLLLSSSFEVIVLANNCTDYTAAVVRQQAQRFPQLVLHVAELCLPAAKAHVGRARRLLMDEACARLERVGRPAGIIASTDADTCVAPTWLAAIQAEILAGADAVGGRILTEMTGRALQPLRRIQARDAAYRQLCARLEDLIDPTPIDPWPRHHQHFGASLALTARAYRQVGGLPEVRFLEDEALCQALIRHDLGLRHSPEVQVLTSARRDGRVEVGLSWQLREWLHMSQQQREPQVANPSQLAAVWQLRRQLRAYWASQSELQSNLLAAQLELPAGVLLARMRRATTFGRLWDWLVKKGHVPAVSIMPLSLALRELPELIKQYEKQGRPKEVAIGLSASAFPASRADRWRAVA</sequence>
<evidence type="ECO:0000256" key="1">
    <source>
        <dbReference type="ARBA" id="ARBA00004236"/>
    </source>
</evidence>
<keyword evidence="8" id="KW-1185">Reference proteome</keyword>
<comment type="subcellular location">
    <subcellularLocation>
        <location evidence="1">Cell membrane</location>
    </subcellularLocation>
</comment>
<evidence type="ECO:0000256" key="3">
    <source>
        <dbReference type="ARBA" id="ARBA00022676"/>
    </source>
</evidence>
<reference evidence="7 8" key="1">
    <citation type="submission" date="2021-03" db="EMBL/GenBank/DDBJ databases">
        <authorList>
            <person name="Kim M.K."/>
        </authorList>
    </citation>
    <scope>NUCLEOTIDE SEQUENCE [LARGE SCALE GENOMIC DNA]</scope>
    <source>
        <strain evidence="7 8">BT442</strain>
    </source>
</reference>
<evidence type="ECO:0000313" key="8">
    <source>
        <dbReference type="Proteomes" id="UP000664369"/>
    </source>
</evidence>
<dbReference type="PANTHER" id="PTHR43646">
    <property type="entry name" value="GLYCOSYLTRANSFERASE"/>
    <property type="match status" value="1"/>
</dbReference>
<dbReference type="Proteomes" id="UP000664369">
    <property type="component" value="Unassembled WGS sequence"/>
</dbReference>
<proteinExistence type="predicted"/>
<dbReference type="InterPro" id="IPR001173">
    <property type="entry name" value="Glyco_trans_2-like"/>
</dbReference>
<keyword evidence="2" id="KW-1003">Cell membrane</keyword>
<evidence type="ECO:0000256" key="4">
    <source>
        <dbReference type="ARBA" id="ARBA00022679"/>
    </source>
</evidence>
<evidence type="ECO:0000256" key="5">
    <source>
        <dbReference type="ARBA" id="ARBA00023136"/>
    </source>
</evidence>
<evidence type="ECO:0000313" key="7">
    <source>
        <dbReference type="EMBL" id="MBO2011827.1"/>
    </source>
</evidence>
<dbReference type="PANTHER" id="PTHR43646:SF2">
    <property type="entry name" value="GLYCOSYLTRANSFERASE 2-LIKE DOMAIN-CONTAINING PROTEIN"/>
    <property type="match status" value="1"/>
</dbReference>
<accession>A0ABS3QKZ0</accession>
<dbReference type="Gene3D" id="3.90.550.10">
    <property type="entry name" value="Spore Coat Polysaccharide Biosynthesis Protein SpsA, Chain A"/>
    <property type="match status" value="1"/>
</dbReference>
<dbReference type="SUPFAM" id="SSF53448">
    <property type="entry name" value="Nucleotide-diphospho-sugar transferases"/>
    <property type="match status" value="1"/>
</dbReference>
<organism evidence="7 8">
    <name type="scientific">Hymenobacter negativus</name>
    <dbReference type="NCBI Taxonomy" id="2795026"/>
    <lineage>
        <taxon>Bacteria</taxon>
        <taxon>Pseudomonadati</taxon>
        <taxon>Bacteroidota</taxon>
        <taxon>Cytophagia</taxon>
        <taxon>Cytophagales</taxon>
        <taxon>Hymenobacteraceae</taxon>
        <taxon>Hymenobacter</taxon>
    </lineage>
</organism>
<dbReference type="Pfam" id="PF00535">
    <property type="entry name" value="Glycos_transf_2"/>
    <property type="match status" value="1"/>
</dbReference>
<comment type="caution">
    <text evidence="7">The sequence shown here is derived from an EMBL/GenBank/DDBJ whole genome shotgun (WGS) entry which is preliminary data.</text>
</comment>
<dbReference type="RefSeq" id="WP_208177516.1">
    <property type="nucleotide sequence ID" value="NZ_JAGETZ010000013.1"/>
</dbReference>
<keyword evidence="4" id="KW-0808">Transferase</keyword>
<feature type="domain" description="Glycosyltransferase 2-like" evidence="6">
    <location>
        <begin position="55"/>
        <end position="204"/>
    </location>
</feature>
<dbReference type="InterPro" id="IPR029044">
    <property type="entry name" value="Nucleotide-diphossugar_trans"/>
</dbReference>